<evidence type="ECO:0008006" key="4">
    <source>
        <dbReference type="Google" id="ProtNLM"/>
    </source>
</evidence>
<keyword evidence="1" id="KW-1133">Transmembrane helix</keyword>
<dbReference type="Pfam" id="PF05960">
    <property type="entry name" value="DUF885"/>
    <property type="match status" value="1"/>
</dbReference>
<name>A0A8S3ZE35_9EUPU</name>
<dbReference type="EMBL" id="CAJHNH020002773">
    <property type="protein sequence ID" value="CAG5127703.1"/>
    <property type="molecule type" value="Genomic_DNA"/>
</dbReference>
<dbReference type="InterPro" id="IPR010281">
    <property type="entry name" value="DUF885"/>
</dbReference>
<dbReference type="PANTHER" id="PTHR33361">
    <property type="entry name" value="GLR0591 PROTEIN"/>
    <property type="match status" value="1"/>
</dbReference>
<comment type="caution">
    <text evidence="2">The sequence shown here is derived from an EMBL/GenBank/DDBJ whole genome shotgun (WGS) entry which is preliminary data.</text>
</comment>
<reference evidence="2" key="1">
    <citation type="submission" date="2021-04" db="EMBL/GenBank/DDBJ databases">
        <authorList>
            <consortium name="Molecular Ecology Group"/>
        </authorList>
    </citation>
    <scope>NUCLEOTIDE SEQUENCE</scope>
</reference>
<keyword evidence="1" id="KW-0812">Transmembrane</keyword>
<sequence length="447" mass="51557">NRIPSMLNEWDVDMFFFMPFQNSLATKSFSSTIKVRMWEKARTLINQVNQTVNRLKKFIDKDYLDATREQPGVHSLPQGIEYYEACLKWYLGYDVTANEVFELGVKEVARIEKKIKEVMSSVGFDGDLKSFFKFVENIPKFYNHTKEQILEKYRAMLDDQIIPRLESMFYNVSIAPVTIVPVERDGPWGSYGLSMFYVNLKEPKKRSTFTMMPLTLHEAYPGHHFQDLYSQHFDIPLYRAQPLNGRLYSVPFHFPVYSAYAEGWALYAEFLGHELGLYQEPFDLFGRYVSEIFRACRLVVDTGIHAFGWSRERAVEFLSGYSDFPLSQISAEVDRYITAPGQACAYKIGEIKIKNLREKAEKALGSLFDLKEFHHQILKVGYVPLNILEEVVDDWIKSKLTSDSSVTSDYFSDLTSPKGGQSVLAMSWCLIVLCVIVFLNGEVGIVR</sequence>
<dbReference type="Proteomes" id="UP000678393">
    <property type="component" value="Unassembled WGS sequence"/>
</dbReference>
<organism evidence="2 3">
    <name type="scientific">Candidula unifasciata</name>
    <dbReference type="NCBI Taxonomy" id="100452"/>
    <lineage>
        <taxon>Eukaryota</taxon>
        <taxon>Metazoa</taxon>
        <taxon>Spiralia</taxon>
        <taxon>Lophotrochozoa</taxon>
        <taxon>Mollusca</taxon>
        <taxon>Gastropoda</taxon>
        <taxon>Heterobranchia</taxon>
        <taxon>Euthyneura</taxon>
        <taxon>Panpulmonata</taxon>
        <taxon>Eupulmonata</taxon>
        <taxon>Stylommatophora</taxon>
        <taxon>Helicina</taxon>
        <taxon>Helicoidea</taxon>
        <taxon>Geomitridae</taxon>
        <taxon>Candidula</taxon>
    </lineage>
</organism>
<dbReference type="AlphaFoldDB" id="A0A8S3ZE35"/>
<keyword evidence="3" id="KW-1185">Reference proteome</keyword>
<evidence type="ECO:0000313" key="2">
    <source>
        <dbReference type="EMBL" id="CAG5127703.1"/>
    </source>
</evidence>
<dbReference type="OrthoDB" id="5959877at2759"/>
<keyword evidence="1" id="KW-0472">Membrane</keyword>
<gene>
    <name evidence="2" type="ORF">CUNI_LOCUS13261</name>
</gene>
<dbReference type="PANTHER" id="PTHR33361:SF2">
    <property type="entry name" value="DUF885 DOMAIN-CONTAINING PROTEIN"/>
    <property type="match status" value="1"/>
</dbReference>
<evidence type="ECO:0000256" key="1">
    <source>
        <dbReference type="SAM" id="Phobius"/>
    </source>
</evidence>
<accession>A0A8S3ZE35</accession>
<feature type="non-terminal residue" evidence="2">
    <location>
        <position position="447"/>
    </location>
</feature>
<evidence type="ECO:0000313" key="3">
    <source>
        <dbReference type="Proteomes" id="UP000678393"/>
    </source>
</evidence>
<proteinExistence type="predicted"/>
<protein>
    <recommendedName>
        <fullName evidence="4">DUF885 domain-containing protein</fullName>
    </recommendedName>
</protein>
<feature type="transmembrane region" description="Helical" evidence="1">
    <location>
        <begin position="423"/>
        <end position="441"/>
    </location>
</feature>